<dbReference type="InterPro" id="IPR011990">
    <property type="entry name" value="TPR-like_helical_dom_sf"/>
</dbReference>
<dbReference type="AlphaFoldDB" id="A0A212C555"/>
<dbReference type="Gene3D" id="1.25.40.10">
    <property type="entry name" value="Tetratricopeptide repeat domain"/>
    <property type="match status" value="1"/>
</dbReference>
<dbReference type="EMBL" id="MKHE01000029">
    <property type="protein sequence ID" value="OWK01129.1"/>
    <property type="molecule type" value="Genomic_DNA"/>
</dbReference>
<proteinExistence type="predicted"/>
<evidence type="ECO:0000313" key="1">
    <source>
        <dbReference type="EMBL" id="OWK01129.1"/>
    </source>
</evidence>
<organism evidence="1 2">
    <name type="scientific">Cervus elaphus hippelaphus</name>
    <name type="common">European red deer</name>
    <dbReference type="NCBI Taxonomy" id="46360"/>
    <lineage>
        <taxon>Eukaryota</taxon>
        <taxon>Metazoa</taxon>
        <taxon>Chordata</taxon>
        <taxon>Craniata</taxon>
        <taxon>Vertebrata</taxon>
        <taxon>Euteleostomi</taxon>
        <taxon>Mammalia</taxon>
        <taxon>Eutheria</taxon>
        <taxon>Laurasiatheria</taxon>
        <taxon>Artiodactyla</taxon>
        <taxon>Ruminantia</taxon>
        <taxon>Pecora</taxon>
        <taxon>Cervidae</taxon>
        <taxon>Cervinae</taxon>
        <taxon>Cervus</taxon>
    </lineage>
</organism>
<keyword evidence="2" id="KW-1185">Reference proteome</keyword>
<sequence length="533" mass="58308">MAHKTPLGSSASHVSCLDLWREKNDQLVRQAKSVRSAFVAPGLPATVSVLPLELTVICNFITLRASLAQGFAEELAQDIQQGLERVLETQGQPEARPEHGLRGLWDSALRASSLLPGLLPALHHLAGLQAALWLTTNRLGDLTLLLQTLTVSQSRAAEDVLLLLKTWRPPAEESDAPLTLQDARGLRDVLLTAFAYRQGQPACLVGLSKPTACLPTGLQELITGSLPKALSSLHEAASGLCPRSLLVQVYTALGTCLRKMGSPQRAVLYLVAALKEGSTWGPPLLEASRLYQQLGNIAAEIESLELLVEALSITRIHKARQLLIEVELLLPRPDPASPLHCGTQSQAKYLLASRCLQTGRAADAAEHYLDLLALLLDGSEPKFSPPPCPPGPCMPELFLEAAAALIQAGRAQDALTVCEELLSRTSFLLPKRPRLWEDARRRTKESPHCSPWVSATHLLQGQAWVQLGAQKEAISEYSRCLELLFRATPEDEEQDITLFAFRSLPLYLETCLGWIRPPDRETLREEFQTSGDL</sequence>
<gene>
    <name evidence="1" type="ORF">Celaphus_00018405</name>
</gene>
<reference evidence="1 2" key="1">
    <citation type="journal article" date="2018" name="Mol. Genet. Genomics">
        <title>The red deer Cervus elaphus genome CerEla1.0: sequencing, annotating, genes, and chromosomes.</title>
        <authorList>
            <person name="Bana N.A."/>
            <person name="Nyiri A."/>
            <person name="Nagy J."/>
            <person name="Frank K."/>
            <person name="Nagy T."/>
            <person name="Steger V."/>
            <person name="Schiller M."/>
            <person name="Lakatos P."/>
            <person name="Sugar L."/>
            <person name="Horn P."/>
            <person name="Barta E."/>
            <person name="Orosz L."/>
        </authorList>
    </citation>
    <scope>NUCLEOTIDE SEQUENCE [LARGE SCALE GENOMIC DNA]</scope>
    <source>
        <strain evidence="1">Hungarian</strain>
    </source>
</reference>
<evidence type="ECO:0000313" key="2">
    <source>
        <dbReference type="Proteomes" id="UP000242450"/>
    </source>
</evidence>
<protein>
    <submittedName>
        <fullName evidence="1">FANCG</fullName>
    </submittedName>
</protein>
<dbReference type="GO" id="GO:0043240">
    <property type="term" value="C:Fanconi anaemia nuclear complex"/>
    <property type="evidence" value="ECO:0007669"/>
    <property type="project" value="InterPro"/>
</dbReference>
<dbReference type="Proteomes" id="UP000242450">
    <property type="component" value="Chromosome 29"/>
</dbReference>
<comment type="caution">
    <text evidence="1">The sequence shown here is derived from an EMBL/GenBank/DDBJ whole genome shotgun (WGS) entry which is preliminary data.</text>
</comment>
<dbReference type="PANTHER" id="PTHR15254">
    <property type="entry name" value="FANCONI ANEMIA GROUP G PROTEIN FAMILY MEMBER"/>
    <property type="match status" value="1"/>
</dbReference>
<name>A0A212C555_CEREH</name>
<dbReference type="GO" id="GO:0036297">
    <property type="term" value="P:interstrand cross-link repair"/>
    <property type="evidence" value="ECO:0007669"/>
    <property type="project" value="InterPro"/>
</dbReference>
<dbReference type="InterPro" id="IPR039684">
    <property type="entry name" value="FANCG"/>
</dbReference>
<dbReference type="OrthoDB" id="6355951at2759"/>
<dbReference type="SUPFAM" id="SSF48452">
    <property type="entry name" value="TPR-like"/>
    <property type="match status" value="1"/>
</dbReference>
<accession>A0A212C555</accession>
<dbReference type="PANTHER" id="PTHR15254:SF2">
    <property type="entry name" value="FANCONI ANEMIA GROUP G PROTEIN"/>
    <property type="match status" value="1"/>
</dbReference>